<accession>A0AAP0L1H0</accession>
<dbReference type="EMBL" id="JBBNAF010000002">
    <property type="protein sequence ID" value="KAK9162636.1"/>
    <property type="molecule type" value="Genomic_DNA"/>
</dbReference>
<evidence type="ECO:0000256" key="1">
    <source>
        <dbReference type="SAM" id="MobiDB-lite"/>
    </source>
</evidence>
<keyword evidence="3" id="KW-1185">Reference proteome</keyword>
<gene>
    <name evidence="2" type="ORF">Syun_003538</name>
</gene>
<evidence type="ECO:0000313" key="2">
    <source>
        <dbReference type="EMBL" id="KAK9162636.1"/>
    </source>
</evidence>
<proteinExistence type="predicted"/>
<feature type="compositionally biased region" description="Basic and acidic residues" evidence="1">
    <location>
        <begin position="27"/>
        <end position="50"/>
    </location>
</feature>
<organism evidence="2 3">
    <name type="scientific">Stephania yunnanensis</name>
    <dbReference type="NCBI Taxonomy" id="152371"/>
    <lineage>
        <taxon>Eukaryota</taxon>
        <taxon>Viridiplantae</taxon>
        <taxon>Streptophyta</taxon>
        <taxon>Embryophyta</taxon>
        <taxon>Tracheophyta</taxon>
        <taxon>Spermatophyta</taxon>
        <taxon>Magnoliopsida</taxon>
        <taxon>Ranunculales</taxon>
        <taxon>Menispermaceae</taxon>
        <taxon>Menispermoideae</taxon>
        <taxon>Cissampelideae</taxon>
        <taxon>Stephania</taxon>
    </lineage>
</organism>
<evidence type="ECO:0000313" key="3">
    <source>
        <dbReference type="Proteomes" id="UP001420932"/>
    </source>
</evidence>
<dbReference type="AlphaFoldDB" id="A0AAP0L1H0"/>
<dbReference type="Proteomes" id="UP001420932">
    <property type="component" value="Unassembled WGS sequence"/>
</dbReference>
<feature type="region of interest" description="Disordered" evidence="1">
    <location>
        <begin position="18"/>
        <end position="50"/>
    </location>
</feature>
<protein>
    <submittedName>
        <fullName evidence="2">Uncharacterized protein</fullName>
    </submittedName>
</protein>
<sequence>MSSRTSLAILPRLEVLASHQRTQRTNKKMENRMGERSSAREPTEEWPERE</sequence>
<comment type="caution">
    <text evidence="2">The sequence shown here is derived from an EMBL/GenBank/DDBJ whole genome shotgun (WGS) entry which is preliminary data.</text>
</comment>
<name>A0AAP0L1H0_9MAGN</name>
<reference evidence="2 3" key="1">
    <citation type="submission" date="2024-01" db="EMBL/GenBank/DDBJ databases">
        <title>Genome assemblies of Stephania.</title>
        <authorList>
            <person name="Yang L."/>
        </authorList>
    </citation>
    <scope>NUCLEOTIDE SEQUENCE [LARGE SCALE GENOMIC DNA]</scope>
    <source>
        <strain evidence="2">YNDBR</strain>
        <tissue evidence="2">Leaf</tissue>
    </source>
</reference>